<proteinExistence type="predicted"/>
<accession>A0ACC2K3Q2</accession>
<name>A0ACC2K3Q2_PERAE</name>
<evidence type="ECO:0000313" key="1">
    <source>
        <dbReference type="EMBL" id="KAJ8615728.1"/>
    </source>
</evidence>
<sequence length="1059" mass="118365">MASSDHQQPSVNPNTGYCYETKTFHSIHPTIPLPSPTLPLTSASYAYSLYLSSSPSSSSSFSSSHSVSTVPALIDSTTSLRISYSQFFDRVQILSSFLQTHFPFLTNGQIAFVLSPSTVHVPVLYFSLLSLGMVVSPSNPASTASEISRQIQLSSPVIAFAMSSTSHKLPSSLPTLLLDSPLFLSLFSTSSSSDAPRHRCHHLLGPTSVRQSDPAAILYSSGTTGNVKGVVLTHRNLMSVVAGMYAVREERAEPTVLLLTVPMFHAYGFVYCLKAAALGETVVVVEGRFEVGRMMKAVEQFGVTHVATAPPVVAAMAKREVAVRDRYAVRSLERIICGGAPLRRETMELFKARFPNVLLQQGYALTETTGAAFRMVGPEEISHLGSVGRLVPYCEAKIVDPGTGIKLSPCRLGELWIRGPIIMKGYVGDESATAATINSDGWLKTGDLCYMDNDGFLFVVDRFKELIKYKGYQVPPAELEQLLLTHPEITEAAVIPYLDEEAGQVPMAFVVRRPNSNLNEAQIMEFVARLVAPYKKIRRVSFINSIPKNPSGKLLRKELVFARLQSKARKKQEAARGRLRSREDMANDKVDSASASKKSSSSAKGAKKKEVKKETGLGLSNKKDDNFGEWYSEVVVSGEMIEYYDISGCYILRPWTMSIWETMQTFFDAEIKKMKIKNCYFPLFVSPSVLQREKDHIEGFAPEVAWVTKSGDTDLDVHIAIRPTSETVMYPYYSKWIRGHRDLPLKLNQWCNVVRWEFSNPTPFIRSREFLWQEGHTAFATKAEADEEVLQILELYRRIYEEFLAIPVMKGKKSELEKFAGGLYTTSVEAFIPNTGRGIQGATSHCLGQNFAKMFEINFENEKGEKGMVWQNSWAYSTRTLGVMVMVHGDDKAGFRVEEDLRENYSPGWKYSHWEMKGVPLRIEIGPKDLANKQVRVVRRDNSAKTDIPMSNLVEQVKDILSSIQESLFDAAKQKRDACIKVVKTWDEFVIALNEKKMILAPWCDEEEVEKDVKARTKGETGAVKTLCTPFDQPELPEGTVCFASGKPAKKWTYWGRSY</sequence>
<gene>
    <name evidence="1" type="ORF">MRB53_035100</name>
</gene>
<protein>
    <submittedName>
        <fullName evidence="1">Uncharacterized protein</fullName>
    </submittedName>
</protein>
<organism evidence="1 2">
    <name type="scientific">Persea americana</name>
    <name type="common">Avocado</name>
    <dbReference type="NCBI Taxonomy" id="3435"/>
    <lineage>
        <taxon>Eukaryota</taxon>
        <taxon>Viridiplantae</taxon>
        <taxon>Streptophyta</taxon>
        <taxon>Embryophyta</taxon>
        <taxon>Tracheophyta</taxon>
        <taxon>Spermatophyta</taxon>
        <taxon>Magnoliopsida</taxon>
        <taxon>Magnoliidae</taxon>
        <taxon>Laurales</taxon>
        <taxon>Lauraceae</taxon>
        <taxon>Persea</taxon>
    </lineage>
</organism>
<reference evidence="1 2" key="1">
    <citation type="journal article" date="2022" name="Hortic Res">
        <title>A haplotype resolved chromosomal level avocado genome allows analysis of novel avocado genes.</title>
        <authorList>
            <person name="Nath O."/>
            <person name="Fletcher S.J."/>
            <person name="Hayward A."/>
            <person name="Shaw L.M."/>
            <person name="Masouleh A.K."/>
            <person name="Furtado A."/>
            <person name="Henry R.J."/>
            <person name="Mitter N."/>
        </authorList>
    </citation>
    <scope>NUCLEOTIDE SEQUENCE [LARGE SCALE GENOMIC DNA]</scope>
    <source>
        <strain evidence="2">cv. Hass</strain>
    </source>
</reference>
<comment type="caution">
    <text evidence="1">The sequence shown here is derived from an EMBL/GenBank/DDBJ whole genome shotgun (WGS) entry which is preliminary data.</text>
</comment>
<keyword evidence="2" id="KW-1185">Reference proteome</keyword>
<dbReference type="Proteomes" id="UP001234297">
    <property type="component" value="Chromosome 12"/>
</dbReference>
<dbReference type="EMBL" id="CM056820">
    <property type="protein sequence ID" value="KAJ8615728.1"/>
    <property type="molecule type" value="Genomic_DNA"/>
</dbReference>
<evidence type="ECO:0000313" key="2">
    <source>
        <dbReference type="Proteomes" id="UP001234297"/>
    </source>
</evidence>